<dbReference type="EMBL" id="CP004388">
    <property type="protein sequence ID" value="AJD51864.1"/>
    <property type="molecule type" value="Genomic_DNA"/>
</dbReference>
<dbReference type="Proteomes" id="UP000007127">
    <property type="component" value="Chromosome"/>
</dbReference>
<dbReference type="PANTHER" id="PTHR43155:SF2">
    <property type="entry name" value="CYCLIC DI-GMP PHOSPHODIESTERASE PA4108"/>
    <property type="match status" value="1"/>
</dbReference>
<dbReference type="InterPro" id="IPR003607">
    <property type="entry name" value="HD/PDEase_dom"/>
</dbReference>
<feature type="domain" description="HD-GYP" evidence="1">
    <location>
        <begin position="162"/>
        <end position="359"/>
    </location>
</feature>
<dbReference type="PANTHER" id="PTHR43155">
    <property type="entry name" value="CYCLIC DI-GMP PHOSPHODIESTERASE PA4108-RELATED"/>
    <property type="match status" value="1"/>
</dbReference>
<evidence type="ECO:0000313" key="3">
    <source>
        <dbReference type="Proteomes" id="UP000007127"/>
    </source>
</evidence>
<accession>A0AB72UCF4</accession>
<sequence length="376" mass="40924">MTTGTQNILHVVCESDRTALMPVSLLGFDIRVSSIADKIPLDAQTIVLDIDLAKADNITKLTAFRKTAPARCKQIFAITKGNLQEELQATTLGARKTTHKPLNDVGLAKIIEDIREAEGIFTPTATKAINAAAKTLEKTFTQFGANRPVDLDEVAATGEEVAKTIGDVGVNEWLSTVRAYHQTTFQHILIVTGLACSFATAMGMRRGDIEKLTIAGLLHDIGKVDIPAAILDKPGKLTPEEFDVIRTHPLAGYRFLSRQGGIDEDVLDAILHHHEFLNGTGYPDGLSGDQIRDLTRILTVCDIMGALLERRSYKEPFSVTESLSILLQMANDGKVEKVLVHALGRTLEKNINAINDKIPDESLIALAPLYQSPVDA</sequence>
<dbReference type="InterPro" id="IPR006675">
    <property type="entry name" value="HDIG_dom"/>
</dbReference>
<reference evidence="2 3" key="1">
    <citation type="journal article" date="2012" name="J. Bacteriol.">
        <title>Genome sequence of Thalassospira xiamenensis type strain M-5.</title>
        <authorList>
            <person name="Lai Q."/>
            <person name="Shao Z."/>
        </authorList>
    </citation>
    <scope>NUCLEOTIDE SEQUENCE [LARGE SCALE GENOMIC DNA]</scope>
    <source>
        <strain evidence="2 3">M-5</strain>
    </source>
</reference>
<dbReference type="SMART" id="SM00471">
    <property type="entry name" value="HDc"/>
    <property type="match status" value="1"/>
</dbReference>
<dbReference type="PROSITE" id="PS51832">
    <property type="entry name" value="HD_GYP"/>
    <property type="match status" value="1"/>
</dbReference>
<dbReference type="NCBIfam" id="TIGR00277">
    <property type="entry name" value="HDIG"/>
    <property type="match status" value="1"/>
</dbReference>
<proteinExistence type="predicted"/>
<dbReference type="SUPFAM" id="SSF109604">
    <property type="entry name" value="HD-domain/PDEase-like"/>
    <property type="match status" value="1"/>
</dbReference>
<evidence type="ECO:0000259" key="1">
    <source>
        <dbReference type="PROSITE" id="PS51832"/>
    </source>
</evidence>
<dbReference type="CDD" id="cd00077">
    <property type="entry name" value="HDc"/>
    <property type="match status" value="1"/>
</dbReference>
<name>A0AB72UCF4_9PROT</name>
<dbReference type="Pfam" id="PF13487">
    <property type="entry name" value="HD_5"/>
    <property type="match status" value="1"/>
</dbReference>
<evidence type="ECO:0000313" key="2">
    <source>
        <dbReference type="EMBL" id="AJD51864.1"/>
    </source>
</evidence>
<dbReference type="Gene3D" id="1.10.3210.10">
    <property type="entry name" value="Hypothetical protein af1432"/>
    <property type="match status" value="1"/>
</dbReference>
<gene>
    <name evidence="2" type="ORF">TH3_08730</name>
</gene>
<dbReference type="KEGG" id="txi:TH3_08730"/>
<dbReference type="InterPro" id="IPR037522">
    <property type="entry name" value="HD_GYP_dom"/>
</dbReference>
<organism evidence="2 3">
    <name type="scientific">Thalassospira xiamenensis M-5 = DSM 17429</name>
    <dbReference type="NCBI Taxonomy" id="1123366"/>
    <lineage>
        <taxon>Bacteria</taxon>
        <taxon>Pseudomonadati</taxon>
        <taxon>Pseudomonadota</taxon>
        <taxon>Alphaproteobacteria</taxon>
        <taxon>Rhodospirillales</taxon>
        <taxon>Thalassospiraceae</taxon>
        <taxon>Thalassospira</taxon>
    </lineage>
</organism>
<dbReference type="GO" id="GO:0008081">
    <property type="term" value="F:phosphoric diester hydrolase activity"/>
    <property type="evidence" value="ECO:0007669"/>
    <property type="project" value="UniProtKB-ARBA"/>
</dbReference>
<protein>
    <submittedName>
        <fullName evidence="2">Metal dependent phosphohydrolase</fullName>
    </submittedName>
</protein>
<dbReference type="AlphaFoldDB" id="A0AB72UCF4"/>